<dbReference type="HOGENOM" id="CLU_2863101_0_0_7"/>
<evidence type="ECO:0000256" key="1">
    <source>
        <dbReference type="SAM" id="MobiDB-lite"/>
    </source>
</evidence>
<dbReference type="STRING" id="1278073.MYSTI_01594"/>
<gene>
    <name evidence="2" type="ordered locus">MYSTI_01594</name>
</gene>
<protein>
    <submittedName>
        <fullName evidence="2">Uncharacterized protein</fullName>
    </submittedName>
</protein>
<reference evidence="2 3" key="1">
    <citation type="journal article" date="2013" name="Genome Announc.">
        <title>Complete genome sequence of Myxococcus stipitatus strain DSM 14675, a fruiting myxobacterium.</title>
        <authorList>
            <person name="Huntley S."/>
            <person name="Kneip S."/>
            <person name="Treuner-Lange A."/>
            <person name="Sogaard-Andersen L."/>
        </authorList>
    </citation>
    <scope>NUCLEOTIDE SEQUENCE [LARGE SCALE GENOMIC DNA]</scope>
    <source>
        <strain evidence="3">DSM 14675 / JCM 12634 / Mx s8</strain>
    </source>
</reference>
<proteinExistence type="predicted"/>
<dbReference type="EMBL" id="CP004025">
    <property type="protein sequence ID" value="AGC42927.1"/>
    <property type="molecule type" value="Genomic_DNA"/>
</dbReference>
<dbReference type="AlphaFoldDB" id="L7U5T2"/>
<dbReference type="Proteomes" id="UP000011131">
    <property type="component" value="Chromosome"/>
</dbReference>
<evidence type="ECO:0000313" key="3">
    <source>
        <dbReference type="Proteomes" id="UP000011131"/>
    </source>
</evidence>
<dbReference type="KEGG" id="msd:MYSTI_01594"/>
<name>L7U5T2_MYXSD</name>
<dbReference type="RefSeq" id="WP_015347189.1">
    <property type="nucleotide sequence ID" value="NC_020126.1"/>
</dbReference>
<keyword evidence="3" id="KW-1185">Reference proteome</keyword>
<sequence>MPFSERRVRKLDVQPLRDGVDGPDLIVAPVIFAENTGEYAGGHSINDAGPHPLQHTSCKSVWTG</sequence>
<evidence type="ECO:0000313" key="2">
    <source>
        <dbReference type="EMBL" id="AGC42927.1"/>
    </source>
</evidence>
<feature type="region of interest" description="Disordered" evidence="1">
    <location>
        <begin position="43"/>
        <end position="64"/>
    </location>
</feature>
<feature type="compositionally biased region" description="Polar residues" evidence="1">
    <location>
        <begin position="54"/>
        <end position="64"/>
    </location>
</feature>
<organism evidence="2 3">
    <name type="scientific">Myxococcus stipitatus (strain DSM 14675 / JCM 12634 / Mx s8)</name>
    <dbReference type="NCBI Taxonomy" id="1278073"/>
    <lineage>
        <taxon>Bacteria</taxon>
        <taxon>Pseudomonadati</taxon>
        <taxon>Myxococcota</taxon>
        <taxon>Myxococcia</taxon>
        <taxon>Myxococcales</taxon>
        <taxon>Cystobacterineae</taxon>
        <taxon>Myxococcaceae</taxon>
        <taxon>Myxococcus</taxon>
    </lineage>
</organism>
<dbReference type="PATRIC" id="fig|1278073.3.peg.1638"/>
<accession>L7U5T2</accession>